<gene>
    <name evidence="8" type="ORF">BCR33DRAFT_850081</name>
</gene>
<proteinExistence type="inferred from homology"/>
<dbReference type="InterPro" id="IPR015943">
    <property type="entry name" value="WD40/YVTN_repeat-like_dom_sf"/>
</dbReference>
<dbReference type="Proteomes" id="UP000193642">
    <property type="component" value="Unassembled WGS sequence"/>
</dbReference>
<dbReference type="PROSITE" id="PS50082">
    <property type="entry name" value="WD_REPEATS_2"/>
    <property type="match status" value="1"/>
</dbReference>
<keyword evidence="3" id="KW-0677">Repeat</keyword>
<dbReference type="EMBL" id="MCGO01000020">
    <property type="protein sequence ID" value="ORY45210.1"/>
    <property type="molecule type" value="Genomic_DNA"/>
</dbReference>
<evidence type="ECO:0000256" key="1">
    <source>
        <dbReference type="ARBA" id="ARBA00007625"/>
    </source>
</evidence>
<keyword evidence="9" id="KW-1185">Reference proteome</keyword>
<feature type="repeat" description="WD" evidence="6">
    <location>
        <begin position="48"/>
        <end position="89"/>
    </location>
</feature>
<feature type="compositionally biased region" description="Basic and acidic residues" evidence="7">
    <location>
        <begin position="354"/>
        <end position="369"/>
    </location>
</feature>
<evidence type="ECO:0000256" key="3">
    <source>
        <dbReference type="ARBA" id="ARBA00022737"/>
    </source>
</evidence>
<dbReference type="PANTHER" id="PTHR44019:SF20">
    <property type="entry name" value="WD REPEAT-CONTAINING PROTEIN 55"/>
    <property type="match status" value="1"/>
</dbReference>
<evidence type="ECO:0000256" key="5">
    <source>
        <dbReference type="ARBA" id="ARBA00039514"/>
    </source>
</evidence>
<evidence type="ECO:0000256" key="7">
    <source>
        <dbReference type="SAM" id="MobiDB-lite"/>
    </source>
</evidence>
<dbReference type="AlphaFoldDB" id="A0A1Y2CDR7"/>
<evidence type="ECO:0000313" key="9">
    <source>
        <dbReference type="Proteomes" id="UP000193642"/>
    </source>
</evidence>
<dbReference type="Gene3D" id="2.130.10.10">
    <property type="entry name" value="YVTN repeat-like/Quinoprotein amine dehydrogenase"/>
    <property type="match status" value="2"/>
</dbReference>
<sequence length="405" mass="45237">MKSISFTNDVTSLCFHPTELNILAACEINGAVSCYRVEEESSEQLFTAKYHKDSCRVVEFSDDGKELYSGGKDKSFQILDTSTGKPILKKAAAHDDPINALSPLDPHIVVTGDEGGVVKIWDTRERKLAMKYSVNEDFISDFAYVSEKSTLLATSADGRLSVFDIRKKKPIRVSDNQEDELLSVVLVKDTKKAVVGSEDGILSIFSWDNWGDLTDRLPGHPGSIDSIAKLDESRILTGCSDGKIRLVSIFPNKVLTSLRDHDLDLMIERIRLNADGTVLASCSHENMVRFWDTSDLGAGDDDEDEEEDDEDDNDDSDEDAEESNAEDNEDGDEPEEDDQHEDDQDEAESDDEDRSEKEVPRKGKRVSKDSDDDSESEKRKPKKSEPQVKKHRPNATQNAYFGDLD</sequence>
<dbReference type="InterPro" id="IPR001680">
    <property type="entry name" value="WD40_rpt"/>
</dbReference>
<evidence type="ECO:0000256" key="4">
    <source>
        <dbReference type="ARBA" id="ARBA00039238"/>
    </source>
</evidence>
<protein>
    <recommendedName>
        <fullName evidence="4">WD repeat-containing protein JIP5</fullName>
    </recommendedName>
    <alternativeName>
        <fullName evidence="5">WD repeat-containing protein jip5</fullName>
    </alternativeName>
</protein>
<comment type="caution">
    <text evidence="8">The sequence shown here is derived from an EMBL/GenBank/DDBJ whole genome shotgun (WGS) entry which is preliminary data.</text>
</comment>
<dbReference type="Pfam" id="PF24796">
    <property type="entry name" value="WDR55"/>
    <property type="match status" value="1"/>
</dbReference>
<evidence type="ECO:0000256" key="2">
    <source>
        <dbReference type="ARBA" id="ARBA00022574"/>
    </source>
</evidence>
<evidence type="ECO:0000256" key="6">
    <source>
        <dbReference type="PROSITE-ProRule" id="PRU00221"/>
    </source>
</evidence>
<evidence type="ECO:0000313" key="8">
    <source>
        <dbReference type="EMBL" id="ORY45210.1"/>
    </source>
</evidence>
<feature type="region of interest" description="Disordered" evidence="7">
    <location>
        <begin position="293"/>
        <end position="405"/>
    </location>
</feature>
<dbReference type="STRING" id="329046.A0A1Y2CDR7"/>
<feature type="compositionally biased region" description="Acidic residues" evidence="7">
    <location>
        <begin position="298"/>
        <end position="353"/>
    </location>
</feature>
<reference evidence="8 9" key="1">
    <citation type="submission" date="2016-07" db="EMBL/GenBank/DDBJ databases">
        <title>Pervasive Adenine N6-methylation of Active Genes in Fungi.</title>
        <authorList>
            <consortium name="DOE Joint Genome Institute"/>
            <person name="Mondo S.J."/>
            <person name="Dannebaum R.O."/>
            <person name="Kuo R.C."/>
            <person name="Labutti K."/>
            <person name="Haridas S."/>
            <person name="Kuo A."/>
            <person name="Salamov A."/>
            <person name="Ahrendt S.R."/>
            <person name="Lipzen A."/>
            <person name="Sullivan W."/>
            <person name="Andreopoulos W.B."/>
            <person name="Clum A."/>
            <person name="Lindquist E."/>
            <person name="Daum C."/>
            <person name="Ramamoorthy G.K."/>
            <person name="Gryganskyi A."/>
            <person name="Culley D."/>
            <person name="Magnuson J.K."/>
            <person name="James T.Y."/>
            <person name="O'Malley M.A."/>
            <person name="Stajich J.E."/>
            <person name="Spatafora J.W."/>
            <person name="Visel A."/>
            <person name="Grigoriev I.V."/>
        </authorList>
    </citation>
    <scope>NUCLEOTIDE SEQUENCE [LARGE SCALE GENOMIC DNA]</scope>
    <source>
        <strain evidence="8 9">JEL800</strain>
    </source>
</reference>
<dbReference type="PANTHER" id="PTHR44019">
    <property type="entry name" value="WD REPEAT-CONTAINING PROTEIN 55"/>
    <property type="match status" value="1"/>
</dbReference>
<organism evidence="8 9">
    <name type="scientific">Rhizoclosmatium globosum</name>
    <dbReference type="NCBI Taxonomy" id="329046"/>
    <lineage>
        <taxon>Eukaryota</taxon>
        <taxon>Fungi</taxon>
        <taxon>Fungi incertae sedis</taxon>
        <taxon>Chytridiomycota</taxon>
        <taxon>Chytridiomycota incertae sedis</taxon>
        <taxon>Chytridiomycetes</taxon>
        <taxon>Chytridiales</taxon>
        <taxon>Chytriomycetaceae</taxon>
        <taxon>Rhizoclosmatium</taxon>
    </lineage>
</organism>
<dbReference type="InterPro" id="IPR050505">
    <property type="entry name" value="WDR55/POC1"/>
</dbReference>
<dbReference type="OrthoDB" id="2288928at2759"/>
<dbReference type="InterPro" id="IPR036322">
    <property type="entry name" value="WD40_repeat_dom_sf"/>
</dbReference>
<keyword evidence="2 6" id="KW-0853">WD repeat</keyword>
<comment type="similarity">
    <text evidence="1">Belongs to the WD repeat WDR55 family.</text>
</comment>
<accession>A0A1Y2CDR7</accession>
<dbReference type="SUPFAM" id="SSF50978">
    <property type="entry name" value="WD40 repeat-like"/>
    <property type="match status" value="1"/>
</dbReference>
<name>A0A1Y2CDR7_9FUNG</name>
<dbReference type="SMART" id="SM00320">
    <property type="entry name" value="WD40"/>
    <property type="match status" value="7"/>
</dbReference>